<dbReference type="InterPro" id="IPR050708">
    <property type="entry name" value="T6SS_VgrG/RHS"/>
</dbReference>
<evidence type="ECO:0000313" key="3">
    <source>
        <dbReference type="EMBL" id="CUQ04946.1"/>
    </source>
</evidence>
<dbReference type="Pfam" id="PF20041">
    <property type="entry name" value="DUF6443"/>
    <property type="match status" value="1"/>
</dbReference>
<dbReference type="PANTHER" id="PTHR32305">
    <property type="match status" value="1"/>
</dbReference>
<dbReference type="InterPro" id="IPR045619">
    <property type="entry name" value="DUF6443"/>
</dbReference>
<protein>
    <submittedName>
        <fullName evidence="3">Cell well associated RhsD protein</fullName>
    </submittedName>
</protein>
<dbReference type="AlphaFoldDB" id="A0A174T784"/>
<accession>A0A174T784</accession>
<name>A0A174T784_BACT4</name>
<sequence length="1118" mass="124357">MKKFLLLCGCLLVITGNGTMAQSTPNKDVQGSIYYGQPKSAGNISESKNYIRTYTYCNDQGLSMTSMSYFDGIGRKCQELRKGASTNGMDVVTHLEYDASGREATAWLPVRGRGNGAFVSKSDIQSDAASLYGDTQAFTRTKYTPGISNRVAAVCGPGSQWHSQGKSVRTEYTSCSNQQNDSLCCRKYVVSGTTLKKQGNYPAAGLHVEKYFDEDNHVSLVFKNSRDQVILERSYESDSGTTLDTYYVYDVHGNLCWVLPPAAADLLGADGTYTATTMAIARYGYIYRYDERQRVIERKLPGCEPEYLVSDKAGRPVLTQNGNLRAEGKWRYTYYTAFGEVAETGICKLSSPLSIDALRAQVDAAYGKATYVSGTGYTYSSLPVTDRVPEMVNYYDTFNFLSLPGFSGDTALTSCLIDCRGKLTGSMTAVYGTDTKLYSVFHYDVKGQMIKGVSTNLLGGHETVNTTYTFTGSPQRLEKIHSTVSSGTVSEVYLYSYDNWGKLLKTEHEFGGHTTTLSSQTYDAVERLSRKTLGDHLESLSYEYNVRGWLSGIQSGKFSQTLHYTNGVGTPCYNGNISSMTWTTSAAPSIRGYHFEYDQLSRLKNAAYGEGEGLSLNTNRFNEQVSGYDKQGNILGLQRYGQTGESVYGLVDDLTMIYEGNQLKSVTDTVSGSAYANGFDFRDGSNLSVEYCYDANGNLTQDLNKKIVEIKYNWLNLPSCVVFDNGNSVSYVYDAKGTKLRATHVIGNDSTVTDYCGNVIYENGVAKTLLTEAGYITLSDNKYHYYIQDHQGNNRVVIDQDGNVEEVNDYYPFGGLLSSSVSNAVQPYKYNGKELDRKNGLDWYDYGARMYDAALGRWHAVDPMNEKYYSWSPYTYCKNNPVKFIDPDGKVIRLANNYAGGMENIAKIAATSLGSQVMSHLIGRKETYTLNSTFWSSSSSYDPTNGDINYVANPWYSEIPYDGGALNSMVAMGHESFHAFDHSINLFNSANARYSRDLVEPRAVSFGNYLRSAYSLSPLREQYGNIKGNFHQFGGNEKISGFATLGNNSNKTSYGFSYTKTTTIVESYKKNYLGLRVPDKTRKETTTHYMTVSRDKNNNVSFQTYNSEEEYRSATSNW</sequence>
<dbReference type="PANTHER" id="PTHR32305:SF15">
    <property type="entry name" value="PROTEIN RHSA-RELATED"/>
    <property type="match status" value="1"/>
</dbReference>
<evidence type="ECO:0000256" key="1">
    <source>
        <dbReference type="SAM" id="SignalP"/>
    </source>
</evidence>
<feature type="signal peptide" evidence="1">
    <location>
        <begin position="1"/>
        <end position="21"/>
    </location>
</feature>
<organism evidence="3 4">
    <name type="scientific">Bacteroides thetaiotaomicron</name>
    <dbReference type="NCBI Taxonomy" id="818"/>
    <lineage>
        <taxon>Bacteria</taxon>
        <taxon>Pseudomonadati</taxon>
        <taxon>Bacteroidota</taxon>
        <taxon>Bacteroidia</taxon>
        <taxon>Bacteroidales</taxon>
        <taxon>Bacteroidaceae</taxon>
        <taxon>Bacteroides</taxon>
    </lineage>
</organism>
<evidence type="ECO:0000259" key="2">
    <source>
        <dbReference type="Pfam" id="PF20041"/>
    </source>
</evidence>
<feature type="chain" id="PRO_5008033600" evidence="1">
    <location>
        <begin position="22"/>
        <end position="1118"/>
    </location>
</feature>
<proteinExistence type="predicted"/>
<dbReference type="Proteomes" id="UP000095541">
    <property type="component" value="Unassembled WGS sequence"/>
</dbReference>
<gene>
    <name evidence="3" type="primary">wapA_3</name>
    <name evidence="3" type="ORF">ERS852557_02566</name>
</gene>
<dbReference type="InterPro" id="IPR022385">
    <property type="entry name" value="Rhs_assc_core"/>
</dbReference>
<reference evidence="3 4" key="1">
    <citation type="submission" date="2015-09" db="EMBL/GenBank/DDBJ databases">
        <authorList>
            <consortium name="Pathogen Informatics"/>
        </authorList>
    </citation>
    <scope>NUCLEOTIDE SEQUENCE [LARGE SCALE GENOMIC DNA]</scope>
    <source>
        <strain evidence="3 4">2789STDY5834945</strain>
    </source>
</reference>
<evidence type="ECO:0000313" key="4">
    <source>
        <dbReference type="Proteomes" id="UP000095541"/>
    </source>
</evidence>
<dbReference type="EMBL" id="CZBI01000003">
    <property type="protein sequence ID" value="CUQ04946.1"/>
    <property type="molecule type" value="Genomic_DNA"/>
</dbReference>
<dbReference type="Gene3D" id="2.180.10.10">
    <property type="entry name" value="RHS repeat-associated core"/>
    <property type="match status" value="1"/>
</dbReference>
<keyword evidence="1" id="KW-0732">Signal</keyword>
<dbReference type="NCBIfam" id="TIGR03696">
    <property type="entry name" value="Rhs_assc_core"/>
    <property type="match status" value="1"/>
</dbReference>
<feature type="domain" description="DUF6443" evidence="2">
    <location>
        <begin position="60"/>
        <end position="173"/>
    </location>
</feature>
<dbReference type="RefSeq" id="WP_055219130.1">
    <property type="nucleotide sequence ID" value="NZ_CZBI01000003.1"/>
</dbReference>